<sequence length="63" mass="7458">MLQLFFQCIRFVRRILAYINQPSNNLQILLRIKKNTTITAHHTVPSVLGFLLKMRVIKIVAHW</sequence>
<reference evidence="1 2" key="1">
    <citation type="submission" date="2015-01" db="EMBL/GenBank/DDBJ databases">
        <title>Evolution of Trichinella species and genotypes.</title>
        <authorList>
            <person name="Korhonen P.K."/>
            <person name="Edoardo P."/>
            <person name="Giuseppe L.R."/>
            <person name="Gasser R.B."/>
        </authorList>
    </citation>
    <scope>NUCLEOTIDE SEQUENCE [LARGE SCALE GENOMIC DNA]</scope>
    <source>
        <strain evidence="1">ISS120</strain>
    </source>
</reference>
<evidence type="ECO:0000313" key="1">
    <source>
        <dbReference type="EMBL" id="KRY58330.1"/>
    </source>
</evidence>
<name>A0A0V1D9Y2_TRIBR</name>
<keyword evidence="2" id="KW-1185">Reference proteome</keyword>
<dbReference type="EMBL" id="JYDI01000022">
    <property type="protein sequence ID" value="KRY58330.1"/>
    <property type="molecule type" value="Genomic_DNA"/>
</dbReference>
<evidence type="ECO:0000313" key="2">
    <source>
        <dbReference type="Proteomes" id="UP000054653"/>
    </source>
</evidence>
<dbReference type="AlphaFoldDB" id="A0A0V1D9Y2"/>
<accession>A0A0V1D9Y2</accession>
<proteinExistence type="predicted"/>
<protein>
    <submittedName>
        <fullName evidence="1">Uncharacterized protein</fullName>
    </submittedName>
</protein>
<gene>
    <name evidence="1" type="ORF">T03_12572</name>
</gene>
<dbReference type="Proteomes" id="UP000054653">
    <property type="component" value="Unassembled WGS sequence"/>
</dbReference>
<comment type="caution">
    <text evidence="1">The sequence shown here is derived from an EMBL/GenBank/DDBJ whole genome shotgun (WGS) entry which is preliminary data.</text>
</comment>
<organism evidence="1 2">
    <name type="scientific">Trichinella britovi</name>
    <name type="common">Parasitic roundworm</name>
    <dbReference type="NCBI Taxonomy" id="45882"/>
    <lineage>
        <taxon>Eukaryota</taxon>
        <taxon>Metazoa</taxon>
        <taxon>Ecdysozoa</taxon>
        <taxon>Nematoda</taxon>
        <taxon>Enoplea</taxon>
        <taxon>Dorylaimia</taxon>
        <taxon>Trichinellida</taxon>
        <taxon>Trichinellidae</taxon>
        <taxon>Trichinella</taxon>
    </lineage>
</organism>